<dbReference type="CDD" id="cd16917">
    <property type="entry name" value="HATPase_UhpB-NarQ-NarX-like"/>
    <property type="match status" value="1"/>
</dbReference>
<dbReference type="InterPro" id="IPR036890">
    <property type="entry name" value="HATPase_C_sf"/>
</dbReference>
<evidence type="ECO:0000256" key="2">
    <source>
        <dbReference type="ARBA" id="ARBA00001966"/>
    </source>
</evidence>
<gene>
    <name evidence="18" type="ORF">P8A19_21775</name>
</gene>
<keyword evidence="16" id="KW-0812">Transmembrane</keyword>
<keyword evidence="11" id="KW-0902">Two-component regulatory system</keyword>
<evidence type="ECO:0000256" key="14">
    <source>
        <dbReference type="ARBA" id="ARBA00030800"/>
    </source>
</evidence>
<evidence type="ECO:0000256" key="13">
    <source>
        <dbReference type="ARBA" id="ARBA00024827"/>
    </source>
</evidence>
<dbReference type="EC" id="2.7.13.3" evidence="4"/>
<keyword evidence="6" id="KW-0479">Metal-binding</keyword>
<dbReference type="SUPFAM" id="SSF55874">
    <property type="entry name" value="ATPase domain of HSP90 chaperone/DNA topoisomerase II/histidine kinase"/>
    <property type="match status" value="1"/>
</dbReference>
<feature type="transmembrane region" description="Helical" evidence="16">
    <location>
        <begin position="144"/>
        <end position="165"/>
    </location>
</feature>
<protein>
    <recommendedName>
        <fullName evidence="5">Oxygen sensor histidine kinase NreB</fullName>
        <ecNumber evidence="4">2.7.13.3</ecNumber>
    </recommendedName>
    <alternativeName>
        <fullName evidence="14">Nitrogen regulation protein B</fullName>
    </alternativeName>
</protein>
<dbReference type="RefSeq" id="WP_306070749.1">
    <property type="nucleotide sequence ID" value="NZ_CP120988.1"/>
</dbReference>
<keyword evidence="7" id="KW-0963">Cytoplasm</keyword>
<dbReference type="PIRSF" id="PIRSF037434">
    <property type="entry name" value="STHK_ChrS"/>
    <property type="match status" value="1"/>
</dbReference>
<reference evidence="18 19" key="1">
    <citation type="submission" date="2023-03" db="EMBL/GenBank/DDBJ databases">
        <title>Isolation and description of six Streptomyces strains from soil environments, able to metabolize different microbial glucans.</title>
        <authorList>
            <person name="Widen T."/>
            <person name="Larsbrink J."/>
        </authorList>
    </citation>
    <scope>NUCLEOTIDE SEQUENCE [LARGE SCALE GENOMIC DNA]</scope>
    <source>
        <strain evidence="18 19">Alt2</strain>
    </source>
</reference>
<evidence type="ECO:0000313" key="19">
    <source>
        <dbReference type="Proteomes" id="UP001235744"/>
    </source>
</evidence>
<sequence>MLQRPRRGDPVWIWVLHGWEVFSWGLIALVTLITMAGGTPTDRKLGILALTAVLALCYGLVRTRPAGQPAAGYGYLCVLVVVLGLLSYLGDGFGVFYTVTLTQFIVFADSPRGAVLFTGLGALAITLGGSLREGGQPDVFLTNTISSLGVWAVAVVMALLTPRALAQRDERAALRAELKSTQLELAEVYQRQGAAEERERLAREIHDTLAQGFASIIVLAEAARSQLAVDVDRSAQQLQSIEQTARENLAEARVLVGAAPRSGVAPGSVAVTLRRTLDRFTEDTGLDVTADLADIDCDRPTRIALLRCTQESLANVRKHAAATTVGVVLAHGPDTVELEITDDGRGFVVEDSHGFGLDGMRKRLAEFGGGLTVTSSLGDGTRILATIPLAPDGQE</sequence>
<evidence type="ECO:0000256" key="9">
    <source>
        <dbReference type="ARBA" id="ARBA00022777"/>
    </source>
</evidence>
<evidence type="ECO:0000313" key="18">
    <source>
        <dbReference type="EMBL" id="WLQ57898.1"/>
    </source>
</evidence>
<evidence type="ECO:0000256" key="1">
    <source>
        <dbReference type="ARBA" id="ARBA00000085"/>
    </source>
</evidence>
<dbReference type="Pfam" id="PF02518">
    <property type="entry name" value="HATPase_c"/>
    <property type="match status" value="1"/>
</dbReference>
<dbReference type="Gene3D" id="1.20.5.1930">
    <property type="match status" value="1"/>
</dbReference>
<dbReference type="EMBL" id="CP120988">
    <property type="protein sequence ID" value="WLQ57898.1"/>
    <property type="molecule type" value="Genomic_DNA"/>
</dbReference>
<comment type="function">
    <text evidence="13">Member of the two-component regulatory system NreB/NreC involved in the control of dissimilatory nitrate/nitrite reduction in response to oxygen. NreB functions as a direct oxygen sensor histidine kinase which is autophosphorylated, in the absence of oxygen, probably at the conserved histidine residue, and transfers its phosphate group probably to a conserved aspartate residue of NreC. NreB/NreC activates the expression of the nitrate (narGHJI) and nitrite (nir) reductase operons, as well as the putative nitrate transporter gene narT.</text>
</comment>
<comment type="subcellular location">
    <subcellularLocation>
        <location evidence="3">Cytoplasm</location>
    </subcellularLocation>
</comment>
<dbReference type="GO" id="GO:0016301">
    <property type="term" value="F:kinase activity"/>
    <property type="evidence" value="ECO:0007669"/>
    <property type="project" value="UniProtKB-KW"/>
</dbReference>
<keyword evidence="9 18" id="KW-0418">Kinase</keyword>
<comment type="cofactor">
    <cofactor evidence="2">
        <name>[4Fe-4S] cluster</name>
        <dbReference type="ChEBI" id="CHEBI:49883"/>
    </cofactor>
</comment>
<evidence type="ECO:0000256" key="5">
    <source>
        <dbReference type="ARBA" id="ARBA00017322"/>
    </source>
</evidence>
<evidence type="ECO:0000256" key="8">
    <source>
        <dbReference type="ARBA" id="ARBA00022679"/>
    </source>
</evidence>
<evidence type="ECO:0000256" key="15">
    <source>
        <dbReference type="SAM" id="Coils"/>
    </source>
</evidence>
<evidence type="ECO:0000256" key="11">
    <source>
        <dbReference type="ARBA" id="ARBA00023012"/>
    </source>
</evidence>
<evidence type="ECO:0000256" key="4">
    <source>
        <dbReference type="ARBA" id="ARBA00012438"/>
    </source>
</evidence>
<evidence type="ECO:0000259" key="17">
    <source>
        <dbReference type="SMART" id="SM00387"/>
    </source>
</evidence>
<dbReference type="Pfam" id="PF07730">
    <property type="entry name" value="HisKA_3"/>
    <property type="match status" value="1"/>
</dbReference>
<feature type="transmembrane region" description="Helical" evidence="16">
    <location>
        <begin position="12"/>
        <end position="33"/>
    </location>
</feature>
<keyword evidence="19" id="KW-1185">Reference proteome</keyword>
<evidence type="ECO:0000256" key="16">
    <source>
        <dbReference type="SAM" id="Phobius"/>
    </source>
</evidence>
<dbReference type="InterPro" id="IPR011712">
    <property type="entry name" value="Sig_transdc_His_kin_sub3_dim/P"/>
</dbReference>
<feature type="transmembrane region" description="Helical" evidence="16">
    <location>
        <begin position="45"/>
        <end position="61"/>
    </location>
</feature>
<keyword evidence="16" id="KW-0472">Membrane</keyword>
<dbReference type="InterPro" id="IPR017205">
    <property type="entry name" value="Sig_transdc_His_kinase_ChrS"/>
</dbReference>
<feature type="transmembrane region" description="Helical" evidence="16">
    <location>
        <begin position="113"/>
        <end position="132"/>
    </location>
</feature>
<keyword evidence="16" id="KW-1133">Transmembrane helix</keyword>
<dbReference type="Proteomes" id="UP001235744">
    <property type="component" value="Chromosome"/>
</dbReference>
<evidence type="ECO:0000256" key="6">
    <source>
        <dbReference type="ARBA" id="ARBA00022485"/>
    </source>
</evidence>
<dbReference type="SMART" id="SM00387">
    <property type="entry name" value="HATPase_c"/>
    <property type="match status" value="1"/>
</dbReference>
<name>A0ABY9IV41_9ACTN</name>
<proteinExistence type="predicted"/>
<dbReference type="InterPro" id="IPR003594">
    <property type="entry name" value="HATPase_dom"/>
</dbReference>
<evidence type="ECO:0000256" key="10">
    <source>
        <dbReference type="ARBA" id="ARBA00023004"/>
    </source>
</evidence>
<dbReference type="Gene3D" id="3.30.565.10">
    <property type="entry name" value="Histidine kinase-like ATPase, C-terminal domain"/>
    <property type="match status" value="1"/>
</dbReference>
<feature type="transmembrane region" description="Helical" evidence="16">
    <location>
        <begin position="73"/>
        <end position="101"/>
    </location>
</feature>
<feature type="coiled-coil region" evidence="15">
    <location>
        <begin position="164"/>
        <end position="211"/>
    </location>
</feature>
<keyword evidence="10" id="KW-0408">Iron</keyword>
<evidence type="ECO:0000256" key="7">
    <source>
        <dbReference type="ARBA" id="ARBA00022490"/>
    </source>
</evidence>
<dbReference type="InterPro" id="IPR050482">
    <property type="entry name" value="Sensor_HK_TwoCompSys"/>
</dbReference>
<dbReference type="PANTHER" id="PTHR24421">
    <property type="entry name" value="NITRATE/NITRITE SENSOR PROTEIN NARX-RELATED"/>
    <property type="match status" value="1"/>
</dbReference>
<keyword evidence="6" id="KW-0004">4Fe-4S</keyword>
<organism evidence="18 19">
    <name type="scientific">Streptomyces poriferorum</name>
    <dbReference type="NCBI Taxonomy" id="2798799"/>
    <lineage>
        <taxon>Bacteria</taxon>
        <taxon>Bacillati</taxon>
        <taxon>Actinomycetota</taxon>
        <taxon>Actinomycetes</taxon>
        <taxon>Kitasatosporales</taxon>
        <taxon>Streptomycetaceae</taxon>
        <taxon>Streptomyces</taxon>
    </lineage>
</organism>
<comment type="catalytic activity">
    <reaction evidence="1">
        <text>ATP + protein L-histidine = ADP + protein N-phospho-L-histidine.</text>
        <dbReference type="EC" id="2.7.13.3"/>
    </reaction>
</comment>
<accession>A0ABY9IV41</accession>
<keyword evidence="8" id="KW-0808">Transferase</keyword>
<dbReference type="PRINTS" id="PR00344">
    <property type="entry name" value="BCTRLSENSOR"/>
</dbReference>
<feature type="domain" description="Histidine kinase/HSP90-like ATPase" evidence="17">
    <location>
        <begin position="300"/>
        <end position="391"/>
    </location>
</feature>
<keyword evidence="15" id="KW-0175">Coiled coil</keyword>
<dbReference type="InterPro" id="IPR004358">
    <property type="entry name" value="Sig_transdc_His_kin-like_C"/>
</dbReference>
<evidence type="ECO:0000256" key="3">
    <source>
        <dbReference type="ARBA" id="ARBA00004496"/>
    </source>
</evidence>
<keyword evidence="12" id="KW-0411">Iron-sulfur</keyword>
<evidence type="ECO:0000256" key="12">
    <source>
        <dbReference type="ARBA" id="ARBA00023014"/>
    </source>
</evidence>
<dbReference type="PANTHER" id="PTHR24421:SF55">
    <property type="entry name" value="SENSOR HISTIDINE KINASE YDFH"/>
    <property type="match status" value="1"/>
</dbReference>